<evidence type="ECO:0000313" key="3">
    <source>
        <dbReference type="EMBL" id="KAJ3576597.1"/>
    </source>
</evidence>
<comment type="caution">
    <text evidence="3">The sequence shown here is derived from an EMBL/GenBank/DDBJ whole genome shotgun (WGS) entry which is preliminary data.</text>
</comment>
<evidence type="ECO:0000256" key="1">
    <source>
        <dbReference type="SAM" id="Coils"/>
    </source>
</evidence>
<dbReference type="Proteomes" id="UP001213000">
    <property type="component" value="Unassembled WGS sequence"/>
</dbReference>
<evidence type="ECO:0000313" key="4">
    <source>
        <dbReference type="Proteomes" id="UP001213000"/>
    </source>
</evidence>
<dbReference type="AlphaFoldDB" id="A0AAD5W355"/>
<evidence type="ECO:0000256" key="2">
    <source>
        <dbReference type="SAM" id="MobiDB-lite"/>
    </source>
</evidence>
<organism evidence="3 4">
    <name type="scientific">Leucocoprinus birnbaumii</name>
    <dbReference type="NCBI Taxonomy" id="56174"/>
    <lineage>
        <taxon>Eukaryota</taxon>
        <taxon>Fungi</taxon>
        <taxon>Dikarya</taxon>
        <taxon>Basidiomycota</taxon>
        <taxon>Agaricomycotina</taxon>
        <taxon>Agaricomycetes</taxon>
        <taxon>Agaricomycetidae</taxon>
        <taxon>Agaricales</taxon>
        <taxon>Agaricineae</taxon>
        <taxon>Agaricaceae</taxon>
        <taxon>Leucocoprinus</taxon>
    </lineage>
</organism>
<feature type="coiled-coil region" evidence="1">
    <location>
        <begin position="202"/>
        <end position="234"/>
    </location>
</feature>
<feature type="compositionally biased region" description="Low complexity" evidence="2">
    <location>
        <begin position="84"/>
        <end position="102"/>
    </location>
</feature>
<sequence length="267" mass="28988">MTTRSQRKRTIIQVQPVKPQKCRLCPGNPSKATCACPKSGGRRKKTTTTQPEIAQPISNGSNNSEPSLAADNSIDAHQEPAQPPQLEAQISPSSPAPEASGPNTLLDSTVVQSLVARNSAPLATGNHVLEEKQNHHSKFKGKVLKLRPAQKLERLLMHCAQMERLSLETDSYTLVLSQQASGSSAVVHFSSAQLHREAMDDVTDLINQFQDLMMNLAKKEAEAAQKSVEDAETALKLRDAELAASNVLNADLWKELEELRAQASLGS</sequence>
<dbReference type="EMBL" id="JANIEX010000008">
    <property type="protein sequence ID" value="KAJ3576597.1"/>
    <property type="molecule type" value="Genomic_DNA"/>
</dbReference>
<protein>
    <submittedName>
        <fullName evidence="3">Uncharacterized protein</fullName>
    </submittedName>
</protein>
<feature type="region of interest" description="Disordered" evidence="2">
    <location>
        <begin position="25"/>
        <end position="104"/>
    </location>
</feature>
<proteinExistence type="predicted"/>
<keyword evidence="1" id="KW-0175">Coiled coil</keyword>
<name>A0AAD5W355_9AGAR</name>
<keyword evidence="4" id="KW-1185">Reference proteome</keyword>
<gene>
    <name evidence="3" type="ORF">NP233_g335</name>
</gene>
<reference evidence="3" key="1">
    <citation type="submission" date="2022-07" db="EMBL/GenBank/DDBJ databases">
        <title>Genome Sequence of Leucocoprinus birnbaumii.</title>
        <authorList>
            <person name="Buettner E."/>
        </authorList>
    </citation>
    <scope>NUCLEOTIDE SEQUENCE</scope>
    <source>
        <strain evidence="3">VT141</strain>
    </source>
</reference>
<accession>A0AAD5W355</accession>
<feature type="compositionally biased region" description="Polar residues" evidence="2">
    <location>
        <begin position="50"/>
        <end position="66"/>
    </location>
</feature>